<dbReference type="Proteomes" id="UP000095087">
    <property type="component" value="Unassembled WGS sequence"/>
</dbReference>
<evidence type="ECO:0000313" key="2">
    <source>
        <dbReference type="Proteomes" id="UP000095087"/>
    </source>
</evidence>
<dbReference type="AlphaFoldDB" id="A0A1E2RUS5"/>
<dbReference type="EMBL" id="MASI01000017">
    <property type="protein sequence ID" value="ODA65902.1"/>
    <property type="molecule type" value="Genomic_DNA"/>
</dbReference>
<comment type="caution">
    <text evidence="1">The sequence shown here is derived from an EMBL/GenBank/DDBJ whole genome shotgun (WGS) entry which is preliminary data.</text>
</comment>
<gene>
    <name evidence="1" type="ORF">A7A08_03215</name>
</gene>
<organism evidence="1 2">
    <name type="scientific">Methyloligella halotolerans</name>
    <dbReference type="NCBI Taxonomy" id="1177755"/>
    <lineage>
        <taxon>Bacteria</taxon>
        <taxon>Pseudomonadati</taxon>
        <taxon>Pseudomonadota</taxon>
        <taxon>Alphaproteobacteria</taxon>
        <taxon>Hyphomicrobiales</taxon>
        <taxon>Hyphomicrobiaceae</taxon>
        <taxon>Methyloligella</taxon>
    </lineage>
</organism>
<name>A0A1E2RUS5_9HYPH</name>
<sequence>MVDAFVAADIEADELLQRVGLAAGERLGADEGVLLHVLAHGEADARLERVGLVAEVVAGEDEARLDAHHVEREQAEGA</sequence>
<reference evidence="1 2" key="1">
    <citation type="submission" date="2016-07" db="EMBL/GenBank/DDBJ databases">
        <title>Draft genome sequence of Methyloligella halotolerans C2T (VKM B-2706T=CCUG 61687T=DSM 25045T), a halotolerant polyhydroxybutyrate accumulating methylotroph.</title>
        <authorList>
            <person name="Vasilenko O.V."/>
            <person name="Doronina N.V."/>
            <person name="Poroshina M.N."/>
            <person name="Tarlachkov S.V."/>
            <person name="Trotsenko Y.A."/>
        </authorList>
    </citation>
    <scope>NUCLEOTIDE SEQUENCE [LARGE SCALE GENOMIC DNA]</scope>
    <source>
        <strain evidence="1 2">VKM B-2706</strain>
    </source>
</reference>
<keyword evidence="2" id="KW-1185">Reference proteome</keyword>
<protein>
    <submittedName>
        <fullName evidence="1">Uncharacterized protein</fullName>
    </submittedName>
</protein>
<dbReference type="STRING" id="1177755.A7A08_03215"/>
<evidence type="ECO:0000313" key="1">
    <source>
        <dbReference type="EMBL" id="ODA65902.1"/>
    </source>
</evidence>
<accession>A0A1E2RUS5</accession>
<proteinExistence type="predicted"/>